<name>C1FG43_MICCC</name>
<dbReference type="InterPro" id="IPR001214">
    <property type="entry name" value="SET_dom"/>
</dbReference>
<dbReference type="eggNOG" id="KOG1337">
    <property type="taxonomic scope" value="Eukaryota"/>
</dbReference>
<dbReference type="OMA" id="DARRCMV"/>
<evidence type="ECO:0000313" key="2">
    <source>
        <dbReference type="EMBL" id="ACO69483.1"/>
    </source>
</evidence>
<dbReference type="EMBL" id="CP001575">
    <property type="protein sequence ID" value="ACO69483.1"/>
    <property type="molecule type" value="Genomic_DNA"/>
</dbReference>
<sequence length="557" mass="60264">MSTTVAAAVVPISYRRPIFRRRVGPGRSARGRDGASRLAAAADTEQAGLDDAVAKLLSWAESDSLRLSDKVTVGAAYPGGPRGLLATRDIEPGEEVISLPTSCTAFDADYASADEIFGLRDAIAAYESSPSRGGDVTPEVSLALLIALARRHPERTPFGPYAAALPADPPPSPIFFPDEKLEALLPYLPLSLVDDIDAARQEMYTLWDVATAVMERVKVDGEPAAALGLDEFAWAWMMIRSRAVTFRVRRAESGGDGVDARRCMVPVVDIMNHECSPVKDRWRNAPFHRGPAVELEAGDGAVAWRATREIYAGEEVSWTYGNLSNEALWLWYGFVPEPPSHGGCVVSFQLPESSLRGGLASVAKGDSAESAVAREDLLVRSGAFDARNGAGTERGTERELHFEVKVGERPKVLAGIAGLMCCSEEEVLAIKRALMSFGGCVMDEEEEEDEGAVAFVDMSGRLKVRLCQESRRRAGRYVAFILDQVEPMACGPSGDDLLSLDTVKPDAVDADAWWATVRLRTAAKEVFAITNVTLEEEAIKRDGGWIDEAVASILNIY</sequence>
<dbReference type="GO" id="GO:0016279">
    <property type="term" value="F:protein-lysine N-methyltransferase activity"/>
    <property type="evidence" value="ECO:0007669"/>
    <property type="project" value="TreeGrafter"/>
</dbReference>
<dbReference type="PROSITE" id="PS50280">
    <property type="entry name" value="SET"/>
    <property type="match status" value="1"/>
</dbReference>
<dbReference type="GeneID" id="8245568"/>
<dbReference type="SUPFAM" id="SSF82199">
    <property type="entry name" value="SET domain"/>
    <property type="match status" value="1"/>
</dbReference>
<dbReference type="Proteomes" id="UP000002009">
    <property type="component" value="Chromosome 8"/>
</dbReference>
<dbReference type="RefSeq" id="XP_002508225.1">
    <property type="nucleotide sequence ID" value="XM_002508179.1"/>
</dbReference>
<dbReference type="PANTHER" id="PTHR13271">
    <property type="entry name" value="UNCHARACTERIZED PUTATIVE METHYLTRANSFERASE"/>
    <property type="match status" value="1"/>
</dbReference>
<dbReference type="InterPro" id="IPR046341">
    <property type="entry name" value="SET_dom_sf"/>
</dbReference>
<dbReference type="Gene3D" id="3.90.1410.10">
    <property type="entry name" value="set domain protein methyltransferase, domain 1"/>
    <property type="match status" value="1"/>
</dbReference>
<proteinExistence type="predicted"/>
<dbReference type="AlphaFoldDB" id="C1FG43"/>
<gene>
    <name evidence="2" type="ORF">MICPUN_53096</name>
</gene>
<dbReference type="Pfam" id="PF00856">
    <property type="entry name" value="SET"/>
    <property type="match status" value="1"/>
</dbReference>
<evidence type="ECO:0000259" key="1">
    <source>
        <dbReference type="PROSITE" id="PS50280"/>
    </source>
</evidence>
<keyword evidence="3" id="KW-1185">Reference proteome</keyword>
<dbReference type="InParanoid" id="C1FG43"/>
<dbReference type="OrthoDB" id="341421at2759"/>
<evidence type="ECO:0000313" key="3">
    <source>
        <dbReference type="Proteomes" id="UP000002009"/>
    </source>
</evidence>
<organism evidence="2 3">
    <name type="scientific">Micromonas commoda (strain RCC299 / NOUM17 / CCMP2709)</name>
    <name type="common">Picoplanktonic green alga</name>
    <dbReference type="NCBI Taxonomy" id="296587"/>
    <lineage>
        <taxon>Eukaryota</taxon>
        <taxon>Viridiplantae</taxon>
        <taxon>Chlorophyta</taxon>
        <taxon>Mamiellophyceae</taxon>
        <taxon>Mamiellales</taxon>
        <taxon>Mamiellaceae</taxon>
        <taxon>Micromonas</taxon>
    </lineage>
</organism>
<dbReference type="CDD" id="cd10527">
    <property type="entry name" value="SET_LSMT"/>
    <property type="match status" value="1"/>
</dbReference>
<dbReference type="KEGG" id="mis:MICPUN_53096"/>
<feature type="domain" description="SET" evidence="1">
    <location>
        <begin position="69"/>
        <end position="321"/>
    </location>
</feature>
<accession>C1FG43</accession>
<dbReference type="InterPro" id="IPR050600">
    <property type="entry name" value="SETD3_SETD6_MTase"/>
</dbReference>
<reference evidence="2 3" key="1">
    <citation type="journal article" date="2009" name="Science">
        <title>Green evolution and dynamic adaptations revealed by genomes of the marine picoeukaryotes Micromonas.</title>
        <authorList>
            <person name="Worden A.Z."/>
            <person name="Lee J.H."/>
            <person name="Mock T."/>
            <person name="Rouze P."/>
            <person name="Simmons M.P."/>
            <person name="Aerts A.L."/>
            <person name="Allen A.E."/>
            <person name="Cuvelier M.L."/>
            <person name="Derelle E."/>
            <person name="Everett M.V."/>
            <person name="Foulon E."/>
            <person name="Grimwood J."/>
            <person name="Gundlach H."/>
            <person name="Henrissat B."/>
            <person name="Napoli C."/>
            <person name="McDonald S.M."/>
            <person name="Parker M.S."/>
            <person name="Rombauts S."/>
            <person name="Salamov A."/>
            <person name="Von Dassow P."/>
            <person name="Badger J.H."/>
            <person name="Coutinho P.M."/>
            <person name="Demir E."/>
            <person name="Dubchak I."/>
            <person name="Gentemann C."/>
            <person name="Eikrem W."/>
            <person name="Gready J.E."/>
            <person name="John U."/>
            <person name="Lanier W."/>
            <person name="Lindquist E.A."/>
            <person name="Lucas S."/>
            <person name="Mayer K.F."/>
            <person name="Moreau H."/>
            <person name="Not F."/>
            <person name="Otillar R."/>
            <person name="Panaud O."/>
            <person name="Pangilinan J."/>
            <person name="Paulsen I."/>
            <person name="Piegu B."/>
            <person name="Poliakov A."/>
            <person name="Robbens S."/>
            <person name="Schmutz J."/>
            <person name="Toulza E."/>
            <person name="Wyss T."/>
            <person name="Zelensky A."/>
            <person name="Zhou K."/>
            <person name="Armbrust E.V."/>
            <person name="Bhattacharya D."/>
            <person name="Goodenough U.W."/>
            <person name="Van de Peer Y."/>
            <person name="Grigoriev I.V."/>
        </authorList>
    </citation>
    <scope>NUCLEOTIDE SEQUENCE [LARGE SCALE GENOMIC DNA]</scope>
    <source>
        <strain evidence="3">RCC299 / NOUM17</strain>
    </source>
</reference>
<protein>
    <recommendedName>
        <fullName evidence="1">SET domain-containing protein</fullName>
    </recommendedName>
</protein>